<proteinExistence type="predicted"/>
<sequence>MSQSRPRPRPKPRPAHPQASNAAPTLPPGPSSSSTGGTTANQAKSAREQELDEEDMFFLKNRNRTVNDWKKIDLREKEEEAQTPDASSDAEVDWGQPGGSSPRKKNKAGKKATNGLPNWTRTGSVSLLSSDSDDELEVIDGSGKRSNPNVKTTDGRSGKRSRSRSRSLTPPPELSFLQIQKARNVVRQTLQLDAPQLMPTVVSESAADESTDTIVLDPELEMISRAAREQRARSSDDMDGGTAHNRGGGPEDVTIKITWRPHPLNTAAQPEVWGFKLKRHHNFTALVEEVADMASVLSDNVILTFGGSRVFASATPHSLQVWAEAEMEACDKATFEYIRQHKYERASQPTDHDNARGRSPSADPGGDEDSDSDVESVAAVEDDTFKLIVRSASTKDVTLTVRPTTTCGAIVKAFLKRTGLADKHPEGKSRRKSVGGGPRLMVDGERMGPDTPISEADLEDGDQIEVAGV</sequence>
<feature type="compositionally biased region" description="Basic residues" evidence="1">
    <location>
        <begin position="1"/>
        <end position="14"/>
    </location>
</feature>
<accession>A0A4Y9ZXT6</accession>
<dbReference type="OrthoDB" id="3365399at2759"/>
<dbReference type="InterPro" id="IPR029071">
    <property type="entry name" value="Ubiquitin-like_domsf"/>
</dbReference>
<protein>
    <recommendedName>
        <fullName evidence="2">Rad60/SUMO-like domain-containing protein</fullName>
    </recommendedName>
</protein>
<evidence type="ECO:0000256" key="1">
    <source>
        <dbReference type="SAM" id="MobiDB-lite"/>
    </source>
</evidence>
<reference evidence="3 4" key="1">
    <citation type="submission" date="2019-02" db="EMBL/GenBank/DDBJ databases">
        <title>Genome sequencing of the rare red list fungi Hericium alpestre (H. flagellum).</title>
        <authorList>
            <person name="Buettner E."/>
            <person name="Kellner H."/>
        </authorList>
    </citation>
    <scope>NUCLEOTIDE SEQUENCE [LARGE SCALE GENOMIC DNA]</scope>
    <source>
        <strain evidence="3 4">DSM 108284</strain>
    </source>
</reference>
<evidence type="ECO:0000313" key="4">
    <source>
        <dbReference type="Proteomes" id="UP000298061"/>
    </source>
</evidence>
<dbReference type="EMBL" id="SFCI01000470">
    <property type="protein sequence ID" value="TFY79612.1"/>
    <property type="molecule type" value="Genomic_DNA"/>
</dbReference>
<feature type="compositionally biased region" description="Basic and acidic residues" evidence="1">
    <location>
        <begin position="343"/>
        <end position="356"/>
    </location>
</feature>
<feature type="compositionally biased region" description="Acidic residues" evidence="1">
    <location>
        <begin position="365"/>
        <end position="374"/>
    </location>
</feature>
<dbReference type="AlphaFoldDB" id="A0A4Y9ZXT6"/>
<dbReference type="Pfam" id="PF11976">
    <property type="entry name" value="Rad60-SLD"/>
    <property type="match status" value="1"/>
</dbReference>
<dbReference type="SUPFAM" id="SSF54236">
    <property type="entry name" value="Ubiquitin-like"/>
    <property type="match status" value="1"/>
</dbReference>
<dbReference type="InterPro" id="IPR022617">
    <property type="entry name" value="Rad60/SUMO-like_dom"/>
</dbReference>
<dbReference type="STRING" id="135208.A0A4Y9ZXT6"/>
<keyword evidence="4" id="KW-1185">Reference proteome</keyword>
<feature type="domain" description="Rad60/SUMO-like" evidence="2">
    <location>
        <begin position="386"/>
        <end position="466"/>
    </location>
</feature>
<evidence type="ECO:0000259" key="2">
    <source>
        <dbReference type="Pfam" id="PF11976"/>
    </source>
</evidence>
<feature type="region of interest" description="Disordered" evidence="1">
    <location>
        <begin position="343"/>
        <end position="376"/>
    </location>
</feature>
<feature type="compositionally biased region" description="Basic and acidic residues" evidence="1">
    <location>
        <begin position="65"/>
        <end position="80"/>
    </location>
</feature>
<organism evidence="3 4">
    <name type="scientific">Hericium alpestre</name>
    <dbReference type="NCBI Taxonomy" id="135208"/>
    <lineage>
        <taxon>Eukaryota</taxon>
        <taxon>Fungi</taxon>
        <taxon>Dikarya</taxon>
        <taxon>Basidiomycota</taxon>
        <taxon>Agaricomycotina</taxon>
        <taxon>Agaricomycetes</taxon>
        <taxon>Russulales</taxon>
        <taxon>Hericiaceae</taxon>
        <taxon>Hericium</taxon>
    </lineage>
</organism>
<feature type="compositionally biased region" description="Low complexity" evidence="1">
    <location>
        <begin position="31"/>
        <end position="40"/>
    </location>
</feature>
<feature type="region of interest" description="Disordered" evidence="1">
    <location>
        <begin position="229"/>
        <end position="252"/>
    </location>
</feature>
<gene>
    <name evidence="3" type="ORF">EWM64_g4405</name>
</gene>
<dbReference type="CDD" id="cd17080">
    <property type="entry name" value="Ubl_SLD2_Esc2_like"/>
    <property type="match status" value="1"/>
</dbReference>
<comment type="caution">
    <text evidence="3">The sequence shown here is derived from an EMBL/GenBank/DDBJ whole genome shotgun (WGS) entry which is preliminary data.</text>
</comment>
<name>A0A4Y9ZXT6_9AGAM</name>
<feature type="region of interest" description="Disordered" evidence="1">
    <location>
        <begin position="421"/>
        <end position="469"/>
    </location>
</feature>
<dbReference type="Gene3D" id="3.10.20.90">
    <property type="entry name" value="Phosphatidylinositol 3-kinase Catalytic Subunit, Chain A, domain 1"/>
    <property type="match status" value="2"/>
</dbReference>
<feature type="region of interest" description="Disordered" evidence="1">
    <location>
        <begin position="1"/>
        <end position="174"/>
    </location>
</feature>
<dbReference type="Proteomes" id="UP000298061">
    <property type="component" value="Unassembled WGS sequence"/>
</dbReference>
<evidence type="ECO:0000313" key="3">
    <source>
        <dbReference type="EMBL" id="TFY79612.1"/>
    </source>
</evidence>